<evidence type="ECO:0000313" key="2">
    <source>
        <dbReference type="Proteomes" id="UP000887574"/>
    </source>
</evidence>
<evidence type="ECO:0000313" key="3">
    <source>
        <dbReference type="WBParaSite" id="jg3624"/>
    </source>
</evidence>
<name>A0A915E9Y4_9BILA</name>
<feature type="region of interest" description="Disordered" evidence="1">
    <location>
        <begin position="1"/>
        <end position="41"/>
    </location>
</feature>
<proteinExistence type="predicted"/>
<keyword evidence="2" id="KW-1185">Reference proteome</keyword>
<evidence type="ECO:0000256" key="1">
    <source>
        <dbReference type="SAM" id="MobiDB-lite"/>
    </source>
</evidence>
<sequence>MPLPAVRRLTEKTPGVPAVRPSDQTDYDEDHPFPSHVGHGPAVNECKEGECPLKNQDSCTADACKDYPPRNATDIKTAWQGSAATNLAFVFH</sequence>
<dbReference type="Proteomes" id="UP000887574">
    <property type="component" value="Unplaced"/>
</dbReference>
<dbReference type="AlphaFoldDB" id="A0A915E9Y4"/>
<organism evidence="2 3">
    <name type="scientific">Ditylenchus dipsaci</name>
    <dbReference type="NCBI Taxonomy" id="166011"/>
    <lineage>
        <taxon>Eukaryota</taxon>
        <taxon>Metazoa</taxon>
        <taxon>Ecdysozoa</taxon>
        <taxon>Nematoda</taxon>
        <taxon>Chromadorea</taxon>
        <taxon>Rhabditida</taxon>
        <taxon>Tylenchina</taxon>
        <taxon>Tylenchomorpha</taxon>
        <taxon>Sphaerularioidea</taxon>
        <taxon>Anguinidae</taxon>
        <taxon>Anguininae</taxon>
        <taxon>Ditylenchus</taxon>
    </lineage>
</organism>
<accession>A0A915E9Y4</accession>
<dbReference type="WBParaSite" id="jg3624">
    <property type="protein sequence ID" value="jg3624"/>
    <property type="gene ID" value="jg3624"/>
</dbReference>
<protein>
    <submittedName>
        <fullName evidence="3">Uncharacterized protein</fullName>
    </submittedName>
</protein>
<reference evidence="3" key="1">
    <citation type="submission" date="2022-11" db="UniProtKB">
        <authorList>
            <consortium name="WormBaseParasite"/>
        </authorList>
    </citation>
    <scope>IDENTIFICATION</scope>
</reference>